<reference evidence="2 3" key="1">
    <citation type="journal article" date="2024" name="G3 (Bethesda)">
        <title>Genome assembly of Hibiscus sabdariffa L. provides insights into metabolisms of medicinal natural products.</title>
        <authorList>
            <person name="Kim T."/>
        </authorList>
    </citation>
    <scope>NUCLEOTIDE SEQUENCE [LARGE SCALE GENOMIC DNA]</scope>
    <source>
        <strain evidence="2">TK-2024</strain>
        <tissue evidence="2">Old leaves</tissue>
    </source>
</reference>
<feature type="transmembrane region" description="Helical" evidence="1">
    <location>
        <begin position="68"/>
        <end position="87"/>
    </location>
</feature>
<keyword evidence="1" id="KW-0472">Membrane</keyword>
<comment type="caution">
    <text evidence="2">The sequence shown here is derived from an EMBL/GenBank/DDBJ whole genome shotgun (WGS) entry which is preliminary data.</text>
</comment>
<evidence type="ECO:0000256" key="1">
    <source>
        <dbReference type="SAM" id="Phobius"/>
    </source>
</evidence>
<organism evidence="2 3">
    <name type="scientific">Hibiscus sabdariffa</name>
    <name type="common">roselle</name>
    <dbReference type="NCBI Taxonomy" id="183260"/>
    <lineage>
        <taxon>Eukaryota</taxon>
        <taxon>Viridiplantae</taxon>
        <taxon>Streptophyta</taxon>
        <taxon>Embryophyta</taxon>
        <taxon>Tracheophyta</taxon>
        <taxon>Spermatophyta</taxon>
        <taxon>Magnoliopsida</taxon>
        <taxon>eudicotyledons</taxon>
        <taxon>Gunneridae</taxon>
        <taxon>Pentapetalae</taxon>
        <taxon>rosids</taxon>
        <taxon>malvids</taxon>
        <taxon>Malvales</taxon>
        <taxon>Malvaceae</taxon>
        <taxon>Malvoideae</taxon>
        <taxon>Hibiscus</taxon>
    </lineage>
</organism>
<keyword evidence="1" id="KW-0812">Transmembrane</keyword>
<protein>
    <submittedName>
        <fullName evidence="2">Uncharacterized protein</fullName>
    </submittedName>
</protein>
<gene>
    <name evidence="2" type="ORF">V6N11_002463</name>
</gene>
<dbReference type="EMBL" id="JBBPBN010000015">
    <property type="protein sequence ID" value="KAK9022178.1"/>
    <property type="molecule type" value="Genomic_DNA"/>
</dbReference>
<dbReference type="Proteomes" id="UP001396334">
    <property type="component" value="Unassembled WGS sequence"/>
</dbReference>
<keyword evidence="1" id="KW-1133">Transmembrane helix</keyword>
<keyword evidence="3" id="KW-1185">Reference proteome</keyword>
<evidence type="ECO:0000313" key="2">
    <source>
        <dbReference type="EMBL" id="KAK9022178.1"/>
    </source>
</evidence>
<evidence type="ECO:0000313" key="3">
    <source>
        <dbReference type="Proteomes" id="UP001396334"/>
    </source>
</evidence>
<accession>A0ABR2SAY9</accession>
<name>A0ABR2SAY9_9ROSI</name>
<sequence length="97" mass="10715">MSQREGTSTVTGAEWDTVEILWGLEPNMLTLLVFKVSFSKLALWTLVKNYPTLVSNQRAMHCLPRPKSVAVACVSCFYLSTFSLVGISRNGTQPGSF</sequence>
<proteinExistence type="predicted"/>